<proteinExistence type="inferred from homology"/>
<sequence length="355" mass="41088">MNSQELIKRCFVIGPMKDMSRLNLLARKIVAPLVGPHGFTVITPEEGNIGSVMDQVLLYLEQADILVADITGNNPNVMYELGIYHSFGKPSLIVKDSSVSNEQEQTPFDIAAYRFLDLPFDDTEASKALLKPRFEDIIKVLGEIDWFPNPVTRFYNAPIAEIPTAVGLSKNYLKNFLSMILPKVFMRYEDSDDFELKVYEVTGKDDKGNPIERQLDQKQREKLQFEILIPDKMHMANHDYIRNLQEGKLIDFVGAKVIRRSRPFNLYLRYDETGTPVLIDIPTVLVTLNESIQRRRGLQETQIDNSEWLLLETQELERFATKCELFRKKLETEFPSTKKKIRIVWRWNPEIATLD</sequence>
<keyword evidence="2" id="KW-0051">Antiviral defense</keyword>
<dbReference type="Proteomes" id="UP000649799">
    <property type="component" value="Unassembled WGS sequence"/>
</dbReference>
<reference evidence="5 6" key="1">
    <citation type="submission" date="2020-03" db="EMBL/GenBank/DDBJ databases">
        <title>Cyclobacterium plantarum sp. nov., a marine bacterium isolated from a coastal-marine wetland.</title>
        <authorList>
            <person name="Sanchez-Porro C."/>
            <person name="Ventosa A."/>
            <person name="Amoozegar M."/>
        </authorList>
    </citation>
    <scope>NUCLEOTIDE SEQUENCE [LARGE SCALE GENOMIC DNA]</scope>
    <source>
        <strain evidence="5 6">GBPx2</strain>
    </source>
</reference>
<keyword evidence="6" id="KW-1185">Reference proteome</keyword>
<evidence type="ECO:0000259" key="4">
    <source>
        <dbReference type="Pfam" id="PF20300"/>
    </source>
</evidence>
<evidence type="ECO:0000256" key="1">
    <source>
        <dbReference type="ARBA" id="ARBA00022741"/>
    </source>
</evidence>
<dbReference type="InterPro" id="IPR046876">
    <property type="entry name" value="Prok_STING"/>
</dbReference>
<evidence type="ECO:0000256" key="3">
    <source>
        <dbReference type="ARBA" id="ARBA00034315"/>
    </source>
</evidence>
<dbReference type="RefSeq" id="WP_166147711.1">
    <property type="nucleotide sequence ID" value="NZ_JAANYN010000005.1"/>
</dbReference>
<accession>A0ABX0HBP5</accession>
<feature type="domain" description="Prokaryotic STING" evidence="4">
    <location>
        <begin position="182"/>
        <end position="324"/>
    </location>
</feature>
<evidence type="ECO:0000313" key="5">
    <source>
        <dbReference type="EMBL" id="NHE57851.1"/>
    </source>
</evidence>
<name>A0ABX0HBP5_9BACT</name>
<dbReference type="SUPFAM" id="SSF52309">
    <property type="entry name" value="N-(deoxy)ribosyltransferase-like"/>
    <property type="match status" value="1"/>
</dbReference>
<evidence type="ECO:0000313" key="6">
    <source>
        <dbReference type="Proteomes" id="UP000649799"/>
    </source>
</evidence>
<organism evidence="5 6">
    <name type="scientific">Cyclobacterium plantarum</name>
    <dbReference type="NCBI Taxonomy" id="2716263"/>
    <lineage>
        <taxon>Bacteria</taxon>
        <taxon>Pseudomonadati</taxon>
        <taxon>Bacteroidota</taxon>
        <taxon>Cytophagia</taxon>
        <taxon>Cytophagales</taxon>
        <taxon>Cyclobacteriaceae</taxon>
        <taxon>Cyclobacterium</taxon>
    </lineage>
</organism>
<dbReference type="EMBL" id="JAANYN010000005">
    <property type="protein sequence ID" value="NHE57851.1"/>
    <property type="molecule type" value="Genomic_DNA"/>
</dbReference>
<evidence type="ECO:0000256" key="2">
    <source>
        <dbReference type="ARBA" id="ARBA00023118"/>
    </source>
</evidence>
<dbReference type="Pfam" id="PF20300">
    <property type="entry name" value="prok_STING"/>
    <property type="match status" value="1"/>
</dbReference>
<comment type="caution">
    <text evidence="5">The sequence shown here is derived from an EMBL/GenBank/DDBJ whole genome shotgun (WGS) entry which is preliminary data.</text>
</comment>
<dbReference type="Gene3D" id="3.40.50.450">
    <property type="match status" value="1"/>
</dbReference>
<gene>
    <name evidence="5" type="ORF">G9Q97_13635</name>
</gene>
<protein>
    <recommendedName>
        <fullName evidence="4">Prokaryotic STING domain-containing protein</fullName>
    </recommendedName>
</protein>
<comment type="similarity">
    <text evidence="3">In the C-terminal section; belongs to the bacterial STING family.</text>
</comment>
<keyword evidence="1" id="KW-0547">Nucleotide-binding</keyword>